<name>A0ABM1IYH8_POLDO</name>
<evidence type="ECO:0000313" key="2">
    <source>
        <dbReference type="RefSeq" id="XP_015185265.1"/>
    </source>
</evidence>
<dbReference type="GeneID" id="107071082"/>
<organism evidence="1 2">
    <name type="scientific">Polistes dominula</name>
    <name type="common">European paper wasp</name>
    <name type="synonym">Vespa dominula</name>
    <dbReference type="NCBI Taxonomy" id="743375"/>
    <lineage>
        <taxon>Eukaryota</taxon>
        <taxon>Metazoa</taxon>
        <taxon>Ecdysozoa</taxon>
        <taxon>Arthropoda</taxon>
        <taxon>Hexapoda</taxon>
        <taxon>Insecta</taxon>
        <taxon>Pterygota</taxon>
        <taxon>Neoptera</taxon>
        <taxon>Endopterygota</taxon>
        <taxon>Hymenoptera</taxon>
        <taxon>Apocrita</taxon>
        <taxon>Aculeata</taxon>
        <taxon>Vespoidea</taxon>
        <taxon>Vespidae</taxon>
        <taxon>Polistinae</taxon>
        <taxon>Polistini</taxon>
        <taxon>Polistes</taxon>
    </lineage>
</organism>
<gene>
    <name evidence="2" type="primary">LOC107071082</name>
</gene>
<sequence>MKKQIHEEKEDKSFCECRRKRCCDRREQNQKMRKRVKYRSRRKRKRKDNWLTNCLRKLCFCVKTPVSYEQPNAYERSRETLLQSCKCCNTYRDKHKGTSKKSHHSKNTIFLADDKKTLREDTARYHRANGLEQKCQCINTIAKNRETSQHQSYLQGVLSKGFNIMCRGINFCI</sequence>
<proteinExistence type="predicted"/>
<evidence type="ECO:0000313" key="1">
    <source>
        <dbReference type="Proteomes" id="UP000694924"/>
    </source>
</evidence>
<keyword evidence="1" id="KW-1185">Reference proteome</keyword>
<dbReference type="RefSeq" id="XP_015185265.1">
    <property type="nucleotide sequence ID" value="XM_015329779.1"/>
</dbReference>
<reference evidence="2" key="1">
    <citation type="submission" date="2025-08" db="UniProtKB">
        <authorList>
            <consortium name="RefSeq"/>
        </authorList>
    </citation>
    <scope>IDENTIFICATION</scope>
    <source>
        <tissue evidence="2">Whole body</tissue>
    </source>
</reference>
<dbReference type="Proteomes" id="UP000694924">
    <property type="component" value="Unplaced"/>
</dbReference>
<protein>
    <submittedName>
        <fullName evidence="2">Uncharacterized protein LOC107071082</fullName>
    </submittedName>
</protein>
<accession>A0ABM1IYH8</accession>